<proteinExistence type="predicted"/>
<dbReference type="InterPro" id="IPR022536">
    <property type="entry name" value="EspC"/>
</dbReference>
<keyword evidence="2" id="KW-1185">Reference proteome</keyword>
<reference evidence="1" key="1">
    <citation type="submission" date="2022-05" db="EMBL/GenBank/DDBJ databases">
        <title>A methanotrophic Mycobacterium dominates a cave microbial ecosystem.</title>
        <authorList>
            <person name="Van Spanning R.J.M."/>
            <person name="Guan Q."/>
            <person name="Melkonian C."/>
            <person name="Gallant J."/>
            <person name="Polerecky L."/>
            <person name="Flot J.-F."/>
            <person name="Brandt B.W."/>
            <person name="Braster M."/>
            <person name="Iturbe Espinoza P."/>
            <person name="Aerts J."/>
            <person name="Meima-Franke M."/>
            <person name="Piersma S.R."/>
            <person name="Bunduc C."/>
            <person name="Ummels R."/>
            <person name="Pain A."/>
            <person name="Fleming E.J."/>
            <person name="van der Wel N."/>
            <person name="Gherman V.D."/>
            <person name="Sarbu S.M."/>
            <person name="Bodelier P.L.E."/>
            <person name="Bitter W."/>
        </authorList>
    </citation>
    <scope>NUCLEOTIDE SEQUENCE</scope>
    <source>
        <strain evidence="1">Sulfur Cave</strain>
        <plasmid evidence="1">unnamed</plasmid>
    </source>
</reference>
<accession>A0ABY4QQU5</accession>
<evidence type="ECO:0000313" key="1">
    <source>
        <dbReference type="EMBL" id="UQX13437.1"/>
    </source>
</evidence>
<gene>
    <name evidence="1" type="ORF">M5I08_24840</name>
</gene>
<dbReference type="RefSeq" id="WP_219069427.1">
    <property type="nucleotide sequence ID" value="NZ_CAJUXY010000056.1"/>
</dbReference>
<dbReference type="Proteomes" id="UP001056610">
    <property type="component" value="Plasmid unnamed"/>
</dbReference>
<geneLocation type="plasmid" evidence="1 2">
    <name>unnamed</name>
</geneLocation>
<dbReference type="EMBL" id="CP097321">
    <property type="protein sequence ID" value="UQX13437.1"/>
    <property type="molecule type" value="Genomic_DNA"/>
</dbReference>
<organism evidence="1 2">
    <name type="scientific">Candidatus Mycobacterium methanotrophicum</name>
    <dbReference type="NCBI Taxonomy" id="2943498"/>
    <lineage>
        <taxon>Bacteria</taxon>
        <taxon>Bacillati</taxon>
        <taxon>Actinomycetota</taxon>
        <taxon>Actinomycetes</taxon>
        <taxon>Mycobacteriales</taxon>
        <taxon>Mycobacteriaceae</taxon>
        <taxon>Mycobacterium</taxon>
    </lineage>
</organism>
<dbReference type="Pfam" id="PF10824">
    <property type="entry name" value="T7SS_ESX_EspC"/>
    <property type="match status" value="1"/>
</dbReference>
<keyword evidence="1" id="KW-0614">Plasmid</keyword>
<name>A0ABY4QQU5_9MYCO</name>
<evidence type="ECO:0000313" key="2">
    <source>
        <dbReference type="Proteomes" id="UP001056610"/>
    </source>
</evidence>
<protein>
    <submittedName>
        <fullName evidence="1">Type VII secretion target</fullName>
    </submittedName>
</protein>
<sequence>MSSERISFDTTSLRTAAEGNDTTAAIFDDFGRACRDWIGEVEAEIMRCHGVVAAPVGSALRDFYAGLGDHAEGAGGDHVALGEALRGSATAYDDVDAGGAAAVNAAAGGEV</sequence>